<sequence length="285" mass="32948">MQGEKGDWTKGHSITIRWEELEEIGADGSLRRFYRWGKKGLILIVPQRGPMGLPEQKAYVAIGRHLSKKGVAVPRIRGFDETTGLILVEDLGEESLFELVKRNATSNFQPIRAYYEDAVRTLVTLNLDGREDFDLTWCHDTPYYDGHFAAKREALYFSRFFLKRFIGMDVDPGLEDELIGFAHAMDSFPTGFLLHRDFQSRNLFIKDEKVYIIDFQGAMLGPLFYDLAALLHDPYVDLEDALKKDLFELYVNILRDRGMDREIMDAELQFKTISLFRLLQVLGAY</sequence>
<organism evidence="2">
    <name type="scientific">Dissulfuribacter thermophilus</name>
    <dbReference type="NCBI Taxonomy" id="1156395"/>
    <lineage>
        <taxon>Bacteria</taxon>
        <taxon>Pseudomonadati</taxon>
        <taxon>Thermodesulfobacteriota</taxon>
        <taxon>Dissulfuribacteria</taxon>
        <taxon>Dissulfuribacterales</taxon>
        <taxon>Dissulfuribacteraceae</taxon>
        <taxon>Dissulfuribacter</taxon>
    </lineage>
</organism>
<dbReference type="InterPro" id="IPR002575">
    <property type="entry name" value="Aminoglycoside_PTrfase"/>
</dbReference>
<dbReference type="Proteomes" id="UP000885797">
    <property type="component" value="Unassembled WGS sequence"/>
</dbReference>
<dbReference type="Pfam" id="PF01636">
    <property type="entry name" value="APH"/>
    <property type="match status" value="1"/>
</dbReference>
<dbReference type="Gene3D" id="3.90.1200.10">
    <property type="match status" value="1"/>
</dbReference>
<name>A0A7V2WT55_9BACT</name>
<reference evidence="2" key="1">
    <citation type="journal article" date="2020" name="mSystems">
        <title>Genome- and Community-Level Interaction Insights into Carbon Utilization and Element Cycling Functions of Hydrothermarchaeota in Hydrothermal Sediment.</title>
        <authorList>
            <person name="Zhou Z."/>
            <person name="Liu Y."/>
            <person name="Xu W."/>
            <person name="Pan J."/>
            <person name="Luo Z.H."/>
            <person name="Li M."/>
        </authorList>
    </citation>
    <scope>NUCLEOTIDE SEQUENCE [LARGE SCALE GENOMIC DNA]</scope>
    <source>
        <strain evidence="2">HyVt-503</strain>
    </source>
</reference>
<dbReference type="AlphaFoldDB" id="A0A7V2WT55"/>
<gene>
    <name evidence="2" type="ORF">ENJ63_02600</name>
</gene>
<evidence type="ECO:0000313" key="2">
    <source>
        <dbReference type="EMBL" id="HFC46753.1"/>
    </source>
</evidence>
<accession>A0A7V2WT55</accession>
<comment type="caution">
    <text evidence="2">The sequence shown here is derived from an EMBL/GenBank/DDBJ whole genome shotgun (WGS) entry which is preliminary data.</text>
</comment>
<evidence type="ECO:0000259" key="1">
    <source>
        <dbReference type="Pfam" id="PF01636"/>
    </source>
</evidence>
<dbReference type="InterPro" id="IPR011009">
    <property type="entry name" value="Kinase-like_dom_sf"/>
</dbReference>
<feature type="domain" description="Aminoglycoside phosphotransferase" evidence="1">
    <location>
        <begin position="21"/>
        <end position="250"/>
    </location>
</feature>
<dbReference type="Gene3D" id="3.30.200.20">
    <property type="entry name" value="Phosphorylase Kinase, domain 1"/>
    <property type="match status" value="1"/>
</dbReference>
<dbReference type="SUPFAM" id="SSF56112">
    <property type="entry name" value="Protein kinase-like (PK-like)"/>
    <property type="match status" value="1"/>
</dbReference>
<proteinExistence type="predicted"/>
<feature type="non-terminal residue" evidence="2">
    <location>
        <position position="285"/>
    </location>
</feature>
<dbReference type="EMBL" id="DRND01000214">
    <property type="protein sequence ID" value="HFC46753.1"/>
    <property type="molecule type" value="Genomic_DNA"/>
</dbReference>
<protein>
    <recommendedName>
        <fullName evidence="1">Aminoglycoside phosphotransferase domain-containing protein</fullName>
    </recommendedName>
</protein>